<sequence>MAGAGGSMGVRSERLPVLPCLEAGAVEEEVEGLPVVEDLVAVVDQVGGRAHVAEEPERQEREEPLDTLVLAVPVSAGPPPPVLGVLGVPIICRWRRCSGPALARRRERHGWSSR</sequence>
<accession>A0A804MY32</accession>
<evidence type="ECO:0000313" key="1">
    <source>
        <dbReference type="EnsemblPlants" id="Zm00001eb120340_P001"/>
    </source>
</evidence>
<organism evidence="1 2">
    <name type="scientific">Zea mays</name>
    <name type="common">Maize</name>
    <dbReference type="NCBI Taxonomy" id="4577"/>
    <lineage>
        <taxon>Eukaryota</taxon>
        <taxon>Viridiplantae</taxon>
        <taxon>Streptophyta</taxon>
        <taxon>Embryophyta</taxon>
        <taxon>Tracheophyta</taxon>
        <taxon>Spermatophyta</taxon>
        <taxon>Magnoliopsida</taxon>
        <taxon>Liliopsida</taxon>
        <taxon>Poales</taxon>
        <taxon>Poaceae</taxon>
        <taxon>PACMAD clade</taxon>
        <taxon>Panicoideae</taxon>
        <taxon>Andropogonodae</taxon>
        <taxon>Andropogoneae</taxon>
        <taxon>Tripsacinae</taxon>
        <taxon>Zea</taxon>
    </lineage>
</organism>
<dbReference type="AlphaFoldDB" id="A0A804MY32"/>
<dbReference type="Gramene" id="Zm00001eb120340_T001">
    <property type="protein sequence ID" value="Zm00001eb120340_P001"/>
    <property type="gene ID" value="Zm00001eb120340"/>
</dbReference>
<dbReference type="EnsemblPlants" id="Zm00001eb120340_T001">
    <property type="protein sequence ID" value="Zm00001eb120340_P001"/>
    <property type="gene ID" value="Zm00001eb120340"/>
</dbReference>
<reference evidence="1" key="2">
    <citation type="submission" date="2019-07" db="EMBL/GenBank/DDBJ databases">
        <authorList>
            <person name="Seetharam A."/>
            <person name="Woodhouse M."/>
            <person name="Cannon E."/>
        </authorList>
    </citation>
    <scope>NUCLEOTIDE SEQUENCE [LARGE SCALE GENOMIC DNA]</scope>
    <source>
        <strain evidence="1">cv. B73</strain>
    </source>
</reference>
<protein>
    <submittedName>
        <fullName evidence="1">Uncharacterized protein</fullName>
    </submittedName>
</protein>
<dbReference type="Proteomes" id="UP000007305">
    <property type="component" value="Chromosome 3"/>
</dbReference>
<reference evidence="1" key="3">
    <citation type="submission" date="2021-05" db="UniProtKB">
        <authorList>
            <consortium name="EnsemblPlants"/>
        </authorList>
    </citation>
    <scope>IDENTIFICATION</scope>
    <source>
        <strain evidence="1">cv. B73</strain>
    </source>
</reference>
<reference evidence="2" key="1">
    <citation type="submission" date="2015-12" db="EMBL/GenBank/DDBJ databases">
        <title>Update maize B73 reference genome by single molecule sequencing technologies.</title>
        <authorList>
            <consortium name="Maize Genome Sequencing Project"/>
            <person name="Ware D."/>
        </authorList>
    </citation>
    <scope>NUCLEOTIDE SEQUENCE [LARGE SCALE GENOMIC DNA]</scope>
    <source>
        <strain evidence="2">cv. B73</strain>
    </source>
</reference>
<keyword evidence="2" id="KW-1185">Reference proteome</keyword>
<dbReference type="InParanoid" id="A0A804MY32"/>
<proteinExistence type="predicted"/>
<name>A0A804MY32_MAIZE</name>
<evidence type="ECO:0000313" key="2">
    <source>
        <dbReference type="Proteomes" id="UP000007305"/>
    </source>
</evidence>